<reference evidence="2" key="1">
    <citation type="journal article" date="2023" name="PLoS Negl. Trop. Dis.">
        <title>A genome sequence for Biomphalaria pfeifferi, the major vector snail for the human-infecting parasite Schistosoma mansoni.</title>
        <authorList>
            <person name="Bu L."/>
            <person name="Lu L."/>
            <person name="Laidemitt M.R."/>
            <person name="Zhang S.M."/>
            <person name="Mutuku M."/>
            <person name="Mkoji G."/>
            <person name="Steinauer M."/>
            <person name="Loker E.S."/>
        </authorList>
    </citation>
    <scope>NUCLEOTIDE SEQUENCE</scope>
    <source>
        <strain evidence="2">KasaAsao</strain>
    </source>
</reference>
<sequence>MKTLYKVTSYGSLLYLYSATGHQQVHEGVDGQQAPHDDSHIHIEHHGEQQVQEGRPQADGLQHQGQDDGKHQQTTPGVPEDKHIAVTRALAEQLHVLQSARGGTGIHVTKQKL</sequence>
<dbReference type="EMBL" id="JASAOG010000077">
    <property type="protein sequence ID" value="KAK0054452.1"/>
    <property type="molecule type" value="Genomic_DNA"/>
</dbReference>
<dbReference type="AlphaFoldDB" id="A0AAD8F7E3"/>
<dbReference type="Proteomes" id="UP001233172">
    <property type="component" value="Unassembled WGS sequence"/>
</dbReference>
<evidence type="ECO:0000256" key="1">
    <source>
        <dbReference type="SAM" id="MobiDB-lite"/>
    </source>
</evidence>
<evidence type="ECO:0000313" key="3">
    <source>
        <dbReference type="Proteomes" id="UP001233172"/>
    </source>
</evidence>
<name>A0AAD8F7E3_BIOPF</name>
<proteinExistence type="predicted"/>
<accession>A0AAD8F7E3</accession>
<evidence type="ECO:0000313" key="2">
    <source>
        <dbReference type="EMBL" id="KAK0054452.1"/>
    </source>
</evidence>
<gene>
    <name evidence="2" type="ORF">Bpfe_016028</name>
</gene>
<reference evidence="2" key="2">
    <citation type="submission" date="2023-04" db="EMBL/GenBank/DDBJ databases">
        <authorList>
            <person name="Bu L."/>
            <person name="Lu L."/>
            <person name="Laidemitt M.R."/>
            <person name="Zhang S.M."/>
            <person name="Mutuku M."/>
            <person name="Mkoji G."/>
            <person name="Steinauer M."/>
            <person name="Loker E.S."/>
        </authorList>
    </citation>
    <scope>NUCLEOTIDE SEQUENCE</scope>
    <source>
        <strain evidence="2">KasaAsao</strain>
        <tissue evidence="2">Whole Snail</tissue>
    </source>
</reference>
<keyword evidence="3" id="KW-1185">Reference proteome</keyword>
<comment type="caution">
    <text evidence="2">The sequence shown here is derived from an EMBL/GenBank/DDBJ whole genome shotgun (WGS) entry which is preliminary data.</text>
</comment>
<protein>
    <submittedName>
        <fullName evidence="2">Uncharacterized protein</fullName>
    </submittedName>
</protein>
<organism evidence="2 3">
    <name type="scientific">Biomphalaria pfeifferi</name>
    <name type="common">Bloodfluke planorb</name>
    <name type="synonym">Freshwater snail</name>
    <dbReference type="NCBI Taxonomy" id="112525"/>
    <lineage>
        <taxon>Eukaryota</taxon>
        <taxon>Metazoa</taxon>
        <taxon>Spiralia</taxon>
        <taxon>Lophotrochozoa</taxon>
        <taxon>Mollusca</taxon>
        <taxon>Gastropoda</taxon>
        <taxon>Heterobranchia</taxon>
        <taxon>Euthyneura</taxon>
        <taxon>Panpulmonata</taxon>
        <taxon>Hygrophila</taxon>
        <taxon>Lymnaeoidea</taxon>
        <taxon>Planorbidae</taxon>
        <taxon>Biomphalaria</taxon>
    </lineage>
</organism>
<feature type="region of interest" description="Disordered" evidence="1">
    <location>
        <begin position="26"/>
        <end position="80"/>
    </location>
</feature>
<feature type="compositionally biased region" description="Basic and acidic residues" evidence="1">
    <location>
        <begin position="26"/>
        <end position="48"/>
    </location>
</feature>